<keyword evidence="3" id="KW-1185">Reference proteome</keyword>
<sequence length="119" mass="12491">MPGSSIWNLLTVQADVQDNWAPNNVWLQLLVRCTSSELCGDEAARKVVAAFEAQQTETKAAEDRADALKQQLDASQAQLAAAAARADALEQQLTAERAAAAAAAALREQLAAATAQQSG</sequence>
<evidence type="ECO:0000313" key="3">
    <source>
        <dbReference type="Proteomes" id="UP001244341"/>
    </source>
</evidence>
<keyword evidence="1" id="KW-0175">Coiled coil</keyword>
<dbReference type="EMBL" id="CP126221">
    <property type="protein sequence ID" value="WIA21914.1"/>
    <property type="molecule type" value="Genomic_DNA"/>
</dbReference>
<reference evidence="2 3" key="1">
    <citation type="submission" date="2023-05" db="EMBL/GenBank/DDBJ databases">
        <title>A 100% complete, gapless, phased diploid assembly of the Scenedesmus obliquus UTEX 3031 genome.</title>
        <authorList>
            <person name="Biondi T.C."/>
            <person name="Hanschen E.R."/>
            <person name="Kwon T."/>
            <person name="Eng W."/>
            <person name="Kruse C.P.S."/>
            <person name="Koehler S.I."/>
            <person name="Kunde Y."/>
            <person name="Gleasner C.D."/>
            <person name="You Mak K.T."/>
            <person name="Polle J."/>
            <person name="Hovde B.T."/>
            <person name="Starkenburg S.R."/>
        </authorList>
    </citation>
    <scope>NUCLEOTIDE SEQUENCE [LARGE SCALE GENOMIC DNA]</scope>
    <source>
        <strain evidence="2 3">DOE0152z</strain>
    </source>
</reference>
<evidence type="ECO:0000256" key="1">
    <source>
        <dbReference type="SAM" id="Coils"/>
    </source>
</evidence>
<proteinExistence type="predicted"/>
<accession>A0ABY8UKL2</accession>
<protein>
    <submittedName>
        <fullName evidence="2">Uncharacterized protein</fullName>
    </submittedName>
</protein>
<feature type="coiled-coil region" evidence="1">
    <location>
        <begin position="51"/>
        <end position="99"/>
    </location>
</feature>
<dbReference type="Proteomes" id="UP001244341">
    <property type="component" value="Chromosome 14b"/>
</dbReference>
<gene>
    <name evidence="2" type="ORF">OEZ85_004281</name>
</gene>
<organism evidence="2 3">
    <name type="scientific">Tetradesmus obliquus</name>
    <name type="common">Green alga</name>
    <name type="synonym">Acutodesmus obliquus</name>
    <dbReference type="NCBI Taxonomy" id="3088"/>
    <lineage>
        <taxon>Eukaryota</taxon>
        <taxon>Viridiplantae</taxon>
        <taxon>Chlorophyta</taxon>
        <taxon>core chlorophytes</taxon>
        <taxon>Chlorophyceae</taxon>
        <taxon>CS clade</taxon>
        <taxon>Sphaeropleales</taxon>
        <taxon>Scenedesmaceae</taxon>
        <taxon>Tetradesmus</taxon>
    </lineage>
</organism>
<evidence type="ECO:0000313" key="2">
    <source>
        <dbReference type="EMBL" id="WIA21914.1"/>
    </source>
</evidence>
<name>A0ABY8UKL2_TETOB</name>